<evidence type="ECO:0000313" key="3">
    <source>
        <dbReference type="Proteomes" id="UP000008810"/>
    </source>
</evidence>
<name>A0A2K2DT22_BRADI</name>
<reference evidence="2" key="3">
    <citation type="submission" date="2018-08" db="UniProtKB">
        <authorList>
            <consortium name="EnsemblPlants"/>
        </authorList>
    </citation>
    <scope>IDENTIFICATION</scope>
    <source>
        <strain evidence="2">cv. Bd21</strain>
    </source>
</reference>
<dbReference type="InParanoid" id="A0A2K2DT22"/>
<dbReference type="AlphaFoldDB" id="A0A2K2DT22"/>
<reference evidence="1 2" key="1">
    <citation type="journal article" date="2010" name="Nature">
        <title>Genome sequencing and analysis of the model grass Brachypodium distachyon.</title>
        <authorList>
            <consortium name="International Brachypodium Initiative"/>
        </authorList>
    </citation>
    <scope>NUCLEOTIDE SEQUENCE [LARGE SCALE GENOMIC DNA]</scope>
    <source>
        <strain evidence="1 2">Bd21</strain>
    </source>
</reference>
<dbReference type="EMBL" id="CM000880">
    <property type="protein sequence ID" value="PNT77429.1"/>
    <property type="molecule type" value="Genomic_DNA"/>
</dbReference>
<sequence length="69" mass="8115">MVNIRSADGWTFSNEPCTQQRATSADDIFSHLMWATWLIELCIVACRPKITRVHVFRTGIRTQIFLFWK</sequence>
<evidence type="ECO:0000313" key="2">
    <source>
        <dbReference type="EnsemblPlants" id="PNT77429"/>
    </source>
</evidence>
<evidence type="ECO:0000313" key="1">
    <source>
        <dbReference type="EMBL" id="PNT77429.1"/>
    </source>
</evidence>
<dbReference type="Proteomes" id="UP000008810">
    <property type="component" value="Chromosome 1"/>
</dbReference>
<dbReference type="Gramene" id="PNT77429">
    <property type="protein sequence ID" value="PNT77429"/>
    <property type="gene ID" value="BRADI_1g62672v3"/>
</dbReference>
<dbReference type="EnsemblPlants" id="PNT77429">
    <property type="protein sequence ID" value="PNT77429"/>
    <property type="gene ID" value="BRADI_1g62672v3"/>
</dbReference>
<reference evidence="1" key="2">
    <citation type="submission" date="2017-06" db="EMBL/GenBank/DDBJ databases">
        <title>WGS assembly of Brachypodium distachyon.</title>
        <authorList>
            <consortium name="The International Brachypodium Initiative"/>
            <person name="Lucas S."/>
            <person name="Harmon-Smith M."/>
            <person name="Lail K."/>
            <person name="Tice H."/>
            <person name="Grimwood J."/>
            <person name="Bruce D."/>
            <person name="Barry K."/>
            <person name="Shu S."/>
            <person name="Lindquist E."/>
            <person name="Wang M."/>
            <person name="Pitluck S."/>
            <person name="Vogel J.P."/>
            <person name="Garvin D.F."/>
            <person name="Mockler T.C."/>
            <person name="Schmutz J."/>
            <person name="Rokhsar D."/>
            <person name="Bevan M.W."/>
        </authorList>
    </citation>
    <scope>NUCLEOTIDE SEQUENCE</scope>
    <source>
        <strain evidence="1">Bd21</strain>
    </source>
</reference>
<keyword evidence="3" id="KW-1185">Reference proteome</keyword>
<proteinExistence type="predicted"/>
<protein>
    <submittedName>
        <fullName evidence="1 2">Uncharacterized protein</fullName>
    </submittedName>
</protein>
<accession>A0A2K2DT22</accession>
<organism evidence="1">
    <name type="scientific">Brachypodium distachyon</name>
    <name type="common">Purple false brome</name>
    <name type="synonym">Trachynia distachya</name>
    <dbReference type="NCBI Taxonomy" id="15368"/>
    <lineage>
        <taxon>Eukaryota</taxon>
        <taxon>Viridiplantae</taxon>
        <taxon>Streptophyta</taxon>
        <taxon>Embryophyta</taxon>
        <taxon>Tracheophyta</taxon>
        <taxon>Spermatophyta</taxon>
        <taxon>Magnoliopsida</taxon>
        <taxon>Liliopsida</taxon>
        <taxon>Poales</taxon>
        <taxon>Poaceae</taxon>
        <taxon>BOP clade</taxon>
        <taxon>Pooideae</taxon>
        <taxon>Stipodae</taxon>
        <taxon>Brachypodieae</taxon>
        <taxon>Brachypodium</taxon>
    </lineage>
</organism>
<gene>
    <name evidence="1" type="ORF">BRADI_1g62672v3</name>
</gene>